<feature type="region of interest" description="Disordered" evidence="7">
    <location>
        <begin position="634"/>
        <end position="661"/>
    </location>
</feature>
<evidence type="ECO:0000256" key="1">
    <source>
        <dbReference type="ARBA" id="ARBA00022574"/>
    </source>
</evidence>
<dbReference type="PROSITE" id="PS50082">
    <property type="entry name" value="WD_REPEATS_2"/>
    <property type="match status" value="7"/>
</dbReference>
<dbReference type="InterPro" id="IPR015943">
    <property type="entry name" value="WD40/YVTN_repeat-like_dom_sf"/>
</dbReference>
<dbReference type="EMBL" id="CP036433">
    <property type="protein sequence ID" value="QDU97172.1"/>
    <property type="molecule type" value="Genomic_DNA"/>
</dbReference>
<feature type="repeat" description="WD" evidence="5">
    <location>
        <begin position="962"/>
        <end position="994"/>
    </location>
</feature>
<keyword evidence="6" id="KW-0349">Heme</keyword>
<proteinExistence type="predicted"/>
<dbReference type="PROSITE" id="PS51007">
    <property type="entry name" value="CYTC"/>
    <property type="match status" value="1"/>
</dbReference>
<evidence type="ECO:0000256" key="5">
    <source>
        <dbReference type="PROSITE-ProRule" id="PRU00221"/>
    </source>
</evidence>
<dbReference type="PROSITE" id="PS00678">
    <property type="entry name" value="WD_REPEATS_1"/>
    <property type="match status" value="2"/>
</dbReference>
<evidence type="ECO:0000313" key="11">
    <source>
        <dbReference type="Proteomes" id="UP000317648"/>
    </source>
</evidence>
<feature type="signal peptide" evidence="8">
    <location>
        <begin position="1"/>
        <end position="26"/>
    </location>
</feature>
<keyword evidence="3" id="KW-0677">Repeat</keyword>
<feature type="domain" description="Cytochrome c" evidence="9">
    <location>
        <begin position="38"/>
        <end position="135"/>
    </location>
</feature>
<evidence type="ECO:0000256" key="6">
    <source>
        <dbReference type="PROSITE-ProRule" id="PRU00433"/>
    </source>
</evidence>
<dbReference type="Gene3D" id="2.130.10.10">
    <property type="entry name" value="YVTN repeat-like/Quinoprotein amine dehydrogenase"/>
    <property type="match status" value="6"/>
</dbReference>
<keyword evidence="1 5" id="KW-0853">WD repeat</keyword>
<feature type="compositionally biased region" description="Basic and acidic residues" evidence="7">
    <location>
        <begin position="649"/>
        <end position="661"/>
    </location>
</feature>
<evidence type="ECO:0000256" key="3">
    <source>
        <dbReference type="ARBA" id="ARBA00022737"/>
    </source>
</evidence>
<organism evidence="10 11">
    <name type="scientific">Lignipirellula cremea</name>
    <dbReference type="NCBI Taxonomy" id="2528010"/>
    <lineage>
        <taxon>Bacteria</taxon>
        <taxon>Pseudomonadati</taxon>
        <taxon>Planctomycetota</taxon>
        <taxon>Planctomycetia</taxon>
        <taxon>Pirellulales</taxon>
        <taxon>Pirellulaceae</taxon>
        <taxon>Lignipirellula</taxon>
    </lineage>
</organism>
<dbReference type="PRINTS" id="PR00320">
    <property type="entry name" value="GPROTEINBRPT"/>
</dbReference>
<dbReference type="GO" id="GO:0009055">
    <property type="term" value="F:electron transfer activity"/>
    <property type="evidence" value="ECO:0007669"/>
    <property type="project" value="InterPro"/>
</dbReference>
<dbReference type="KEGG" id="lcre:Pla8534_50170"/>
<feature type="repeat" description="WD" evidence="5">
    <location>
        <begin position="878"/>
        <end position="919"/>
    </location>
</feature>
<evidence type="ECO:0000313" key="10">
    <source>
        <dbReference type="EMBL" id="QDU97172.1"/>
    </source>
</evidence>
<keyword evidence="8" id="KW-0732">Signal</keyword>
<name>A0A518DZB1_9BACT</name>
<evidence type="ECO:0000256" key="7">
    <source>
        <dbReference type="SAM" id="MobiDB-lite"/>
    </source>
</evidence>
<dbReference type="InterPro" id="IPR020472">
    <property type="entry name" value="WD40_PAC1"/>
</dbReference>
<dbReference type="Pfam" id="PF00400">
    <property type="entry name" value="WD40"/>
    <property type="match status" value="10"/>
</dbReference>
<feature type="repeat" description="WD" evidence="5">
    <location>
        <begin position="700"/>
        <end position="741"/>
    </location>
</feature>
<dbReference type="GO" id="GO:0020037">
    <property type="term" value="F:heme binding"/>
    <property type="evidence" value="ECO:0007669"/>
    <property type="project" value="InterPro"/>
</dbReference>
<dbReference type="Proteomes" id="UP000317648">
    <property type="component" value="Chromosome"/>
</dbReference>
<protein>
    <submittedName>
        <fullName evidence="10">Chromosome partition protein Smc</fullName>
    </submittedName>
</protein>
<dbReference type="PANTHER" id="PTHR19848">
    <property type="entry name" value="WD40 REPEAT PROTEIN"/>
    <property type="match status" value="1"/>
</dbReference>
<dbReference type="InterPro" id="IPR009056">
    <property type="entry name" value="Cyt_c-like_dom"/>
</dbReference>
<sequence precursor="true">MITERVGIRFASLAIALGLFAAPVMAAPIEIAQIKHDGDVDFEKEILPVLRKKCLACHNATEAESDLVLETPQSILKGGGEGPSVVAGKSMESLLLKVSSHASEPVMPPEDNDVGAKPMTPEELALLKLWIDQGAKGSVSGESAAVQWQSLPPGVNPTYAVAVSPDGQYIAAGRANQIFIYHLPSKREIVRLTDPELLKSGVYDRPGVAHLDLVQSLAFSPDSTTLASSGYRTVKLWQRPDSVRVADVAGIADALSVAVDAKGAWAAYGQKNGEIKLVDLATNKVAKTLKHSGAITGVAFSIDGAKLVSGSQDKTFQVWNVADGKQLGIALEAPAEVNAVAFVGPAETAQIATGLADNKILIWDLPPDAKPEEAIAPVREIPGHTGPIHALAAFPNDPNQLASGSQDGTARIWTVSTGAQAKSLNHAGPVLGVAVRGDGQRLVSVSDNNSIKLWDVAKGTQMAEVKGDYRDDLRVEGLTRAAALAKRMVDVAKKDLDEGEKRKKAEEDNAKKAEEAVVKAAEEKKKKEEAAVKPVADKTEADKVLAEKTTALAKAEEAQKKATEAHAKAEEELKAATTDRDGKEGDAKAAADKIVEAKTKTRDELAAAKKTADDEFNKINTEFKAAEAKVKQTEAPAKKAEDELTAATRAHDAAVRSVERSKESIKTATDAIPGFQKIVEQAEKDQTAANEVLEQAKKMIPEHQLPVRAVAFSPDGAIFATVGDDQVVHTWDSESGAAVEVREGQGAVQTLIAFAGNGDMLSYGANNTLVRWAAQPEWGLVRTIGGMDSDAFVDRVTALDFSNDGKLLATGGGEPSRSGELKIWNVADGKLVREIVDAHSDTVFSVQFSPDDQSLASSAADRFMKIHQVADGKFVRSFEGHTHHVLGVAWSADGLMLATGGADMVIKVWDFRTGDQSRTIQGFTKEITSVEFVADTTTLVASCGDKNVHMKRADNGGNVRALTGGADYMYSACSTADGKLIVAGGYDSNVRVWQDTGTSFMIFAPPAPPADEQTASTAADGK</sequence>
<dbReference type="InterPro" id="IPR001680">
    <property type="entry name" value="WD40_rpt"/>
</dbReference>
<dbReference type="PROSITE" id="PS50294">
    <property type="entry name" value="WD_REPEATS_REGION"/>
    <property type="match status" value="5"/>
</dbReference>
<evidence type="ECO:0000256" key="8">
    <source>
        <dbReference type="SAM" id="SignalP"/>
    </source>
</evidence>
<feature type="repeat" description="WD" evidence="5">
    <location>
        <begin position="423"/>
        <end position="464"/>
    </location>
</feature>
<dbReference type="RefSeq" id="WP_145055958.1">
    <property type="nucleotide sequence ID" value="NZ_CP036433.1"/>
</dbReference>
<dbReference type="SMART" id="SM00320">
    <property type="entry name" value="WD40"/>
    <property type="match status" value="12"/>
</dbReference>
<dbReference type="SUPFAM" id="SSF50978">
    <property type="entry name" value="WD40 repeat-like"/>
    <property type="match status" value="3"/>
</dbReference>
<keyword evidence="2 6" id="KW-0479">Metal-binding</keyword>
<dbReference type="GO" id="GO:0046872">
    <property type="term" value="F:metal ion binding"/>
    <property type="evidence" value="ECO:0007669"/>
    <property type="project" value="UniProtKB-KW"/>
</dbReference>
<feature type="chain" id="PRO_5021758993" evidence="8">
    <location>
        <begin position="27"/>
        <end position="1022"/>
    </location>
</feature>
<feature type="region of interest" description="Disordered" evidence="7">
    <location>
        <begin position="557"/>
        <end position="589"/>
    </location>
</feature>
<dbReference type="CDD" id="cd06503">
    <property type="entry name" value="ATP-synt_Fo_b"/>
    <property type="match status" value="1"/>
</dbReference>
<dbReference type="AlphaFoldDB" id="A0A518DZB1"/>
<dbReference type="OrthoDB" id="223117at2"/>
<dbReference type="PANTHER" id="PTHR19848:SF8">
    <property type="entry name" value="F-BOX AND WD REPEAT DOMAIN CONTAINING 7"/>
    <property type="match status" value="1"/>
</dbReference>
<accession>A0A518DZB1</accession>
<dbReference type="Pfam" id="PF07635">
    <property type="entry name" value="PSCyt1"/>
    <property type="match status" value="1"/>
</dbReference>
<dbReference type="InterPro" id="IPR011429">
    <property type="entry name" value="Cyt_c_Planctomycete-type"/>
</dbReference>
<evidence type="ECO:0000259" key="9">
    <source>
        <dbReference type="PROSITE" id="PS51007"/>
    </source>
</evidence>
<reference evidence="10 11" key="1">
    <citation type="submission" date="2019-02" db="EMBL/GenBank/DDBJ databases">
        <title>Deep-cultivation of Planctomycetes and their phenomic and genomic characterization uncovers novel biology.</title>
        <authorList>
            <person name="Wiegand S."/>
            <person name="Jogler M."/>
            <person name="Boedeker C."/>
            <person name="Pinto D."/>
            <person name="Vollmers J."/>
            <person name="Rivas-Marin E."/>
            <person name="Kohn T."/>
            <person name="Peeters S.H."/>
            <person name="Heuer A."/>
            <person name="Rast P."/>
            <person name="Oberbeckmann S."/>
            <person name="Bunk B."/>
            <person name="Jeske O."/>
            <person name="Meyerdierks A."/>
            <person name="Storesund J.E."/>
            <person name="Kallscheuer N."/>
            <person name="Luecker S."/>
            <person name="Lage O.M."/>
            <person name="Pohl T."/>
            <person name="Merkel B.J."/>
            <person name="Hornburger P."/>
            <person name="Mueller R.-W."/>
            <person name="Bruemmer F."/>
            <person name="Labrenz M."/>
            <person name="Spormann A.M."/>
            <person name="Op den Camp H."/>
            <person name="Overmann J."/>
            <person name="Amann R."/>
            <person name="Jetten M.S.M."/>
            <person name="Mascher T."/>
            <person name="Medema M.H."/>
            <person name="Devos D.P."/>
            <person name="Kaster A.-K."/>
            <person name="Ovreas L."/>
            <person name="Rohde M."/>
            <person name="Galperin M.Y."/>
            <person name="Jogler C."/>
        </authorList>
    </citation>
    <scope>NUCLEOTIDE SEQUENCE [LARGE SCALE GENOMIC DNA]</scope>
    <source>
        <strain evidence="10 11">Pla85_3_4</strain>
    </source>
</reference>
<feature type="repeat" description="WD" evidence="5">
    <location>
        <begin position="381"/>
        <end position="423"/>
    </location>
</feature>
<feature type="repeat" description="WD" evidence="5">
    <location>
        <begin position="288"/>
        <end position="329"/>
    </location>
</feature>
<evidence type="ECO:0000256" key="2">
    <source>
        <dbReference type="ARBA" id="ARBA00022723"/>
    </source>
</evidence>
<dbReference type="InterPro" id="IPR036322">
    <property type="entry name" value="WD40_repeat_dom_sf"/>
</dbReference>
<keyword evidence="4 6" id="KW-0408">Iron</keyword>
<evidence type="ECO:0000256" key="4">
    <source>
        <dbReference type="ARBA" id="ARBA00023004"/>
    </source>
</evidence>
<feature type="repeat" description="WD" evidence="5">
    <location>
        <begin position="836"/>
        <end position="877"/>
    </location>
</feature>
<keyword evidence="11" id="KW-1185">Reference proteome</keyword>
<gene>
    <name evidence="10" type="primary">smc_8</name>
    <name evidence="10" type="ORF">Pla8534_50170</name>
</gene>
<dbReference type="InterPro" id="IPR019775">
    <property type="entry name" value="WD40_repeat_CS"/>
</dbReference>
<dbReference type="CDD" id="cd00200">
    <property type="entry name" value="WD40"/>
    <property type="match status" value="2"/>
</dbReference>